<keyword evidence="2 4" id="KW-0238">DNA-binding</keyword>
<evidence type="ECO:0000256" key="1">
    <source>
        <dbReference type="ARBA" id="ARBA00023015"/>
    </source>
</evidence>
<comment type="caution">
    <text evidence="6">The sequence shown here is derived from an EMBL/GenBank/DDBJ whole genome shotgun (WGS) entry which is preliminary data.</text>
</comment>
<dbReference type="EMBL" id="MUKV01000003">
    <property type="protein sequence ID" value="OQS43212.1"/>
    <property type="molecule type" value="Genomic_DNA"/>
</dbReference>
<protein>
    <submittedName>
        <fullName evidence="6">TetR family transcriptional regulator</fullName>
    </submittedName>
</protein>
<dbReference type="SUPFAM" id="SSF46689">
    <property type="entry name" value="Homeodomain-like"/>
    <property type="match status" value="1"/>
</dbReference>
<dbReference type="Proteomes" id="UP000192721">
    <property type="component" value="Unassembled WGS sequence"/>
</dbReference>
<feature type="domain" description="HTH tetR-type" evidence="5">
    <location>
        <begin position="9"/>
        <end position="69"/>
    </location>
</feature>
<dbReference type="GO" id="GO:0003677">
    <property type="term" value="F:DNA binding"/>
    <property type="evidence" value="ECO:0007669"/>
    <property type="project" value="UniProtKB-UniRule"/>
</dbReference>
<dbReference type="PANTHER" id="PTHR47506:SF1">
    <property type="entry name" value="HTH-TYPE TRANSCRIPTIONAL REGULATOR YJDC"/>
    <property type="match status" value="1"/>
</dbReference>
<dbReference type="Gene3D" id="1.10.357.10">
    <property type="entry name" value="Tetracycline Repressor, domain 2"/>
    <property type="match status" value="1"/>
</dbReference>
<reference evidence="6 7" key="1">
    <citation type="submission" date="2017-02" db="EMBL/GenBank/DDBJ databases">
        <title>Chromobacterium haemolyticum H5244.</title>
        <authorList>
            <person name="Gulvik C.A."/>
        </authorList>
    </citation>
    <scope>NUCLEOTIDE SEQUENCE [LARGE SCALE GENOMIC DNA]</scope>
    <source>
        <strain evidence="6 7">H5244</strain>
    </source>
</reference>
<keyword evidence="1" id="KW-0805">Transcription regulation</keyword>
<dbReference type="PANTHER" id="PTHR47506">
    <property type="entry name" value="TRANSCRIPTIONAL REGULATORY PROTEIN"/>
    <property type="match status" value="1"/>
</dbReference>
<name>A0A1W0D8N8_9NEIS</name>
<evidence type="ECO:0000313" key="6">
    <source>
        <dbReference type="EMBL" id="OQS43212.1"/>
    </source>
</evidence>
<evidence type="ECO:0000256" key="3">
    <source>
        <dbReference type="ARBA" id="ARBA00023163"/>
    </source>
</evidence>
<dbReference type="PRINTS" id="PR00455">
    <property type="entry name" value="HTHTETR"/>
</dbReference>
<evidence type="ECO:0000259" key="5">
    <source>
        <dbReference type="PROSITE" id="PS50977"/>
    </source>
</evidence>
<evidence type="ECO:0000313" key="7">
    <source>
        <dbReference type="Proteomes" id="UP000192721"/>
    </source>
</evidence>
<gene>
    <name evidence="6" type="ORF">B0T45_04410</name>
</gene>
<dbReference type="RefSeq" id="WP_081554726.1">
    <property type="nucleotide sequence ID" value="NZ_CP109905.1"/>
</dbReference>
<dbReference type="InterPro" id="IPR001647">
    <property type="entry name" value="HTH_TetR"/>
</dbReference>
<organism evidence="6 7">
    <name type="scientific">Chromobacterium haemolyticum</name>
    <dbReference type="NCBI Taxonomy" id="394935"/>
    <lineage>
        <taxon>Bacteria</taxon>
        <taxon>Pseudomonadati</taxon>
        <taxon>Pseudomonadota</taxon>
        <taxon>Betaproteobacteria</taxon>
        <taxon>Neisseriales</taxon>
        <taxon>Chromobacteriaceae</taxon>
        <taxon>Chromobacterium</taxon>
    </lineage>
</organism>
<proteinExistence type="predicted"/>
<evidence type="ECO:0000256" key="4">
    <source>
        <dbReference type="PROSITE-ProRule" id="PRU00335"/>
    </source>
</evidence>
<dbReference type="Pfam" id="PF00440">
    <property type="entry name" value="TetR_N"/>
    <property type="match status" value="1"/>
</dbReference>
<keyword evidence="3" id="KW-0804">Transcription</keyword>
<dbReference type="SUPFAM" id="SSF48498">
    <property type="entry name" value="Tetracyclin repressor-like, C-terminal domain"/>
    <property type="match status" value="1"/>
</dbReference>
<sequence>MTQSSDPKTDTRKRILDIAEQLLLSRGFNAFSYQHISSELGVRNAAIHYHFPKKSDLGVALIQRYRRRFQRFIDQQAELDPRAQLEAYFGLSDSYYLQHRQICPSGILSTEFLTLPEDMQQEAAAFIDEMRLWAVDITRRGAACGQMRYAGTPEAIGMMLFSALQGALQLARIDQHALETIKQQVRSVLGLDGH</sequence>
<dbReference type="InterPro" id="IPR036271">
    <property type="entry name" value="Tet_transcr_reg_TetR-rel_C_sf"/>
</dbReference>
<evidence type="ECO:0000256" key="2">
    <source>
        <dbReference type="ARBA" id="ARBA00023125"/>
    </source>
</evidence>
<dbReference type="InterPro" id="IPR009057">
    <property type="entry name" value="Homeodomain-like_sf"/>
</dbReference>
<accession>A0A1W0D8N8</accession>
<feature type="DNA-binding region" description="H-T-H motif" evidence="4">
    <location>
        <begin position="32"/>
        <end position="51"/>
    </location>
</feature>
<dbReference type="PROSITE" id="PS50977">
    <property type="entry name" value="HTH_TETR_2"/>
    <property type="match status" value="1"/>
</dbReference>
<dbReference type="AlphaFoldDB" id="A0A1W0D8N8"/>